<keyword evidence="14" id="KW-1185">Reference proteome</keyword>
<accession>A0ABQ9X0Z0</accession>
<keyword evidence="3" id="KW-0235">DNA replication</keyword>
<comment type="caution">
    <text evidence="13">The sequence shown here is derived from an EMBL/GenBank/DDBJ whole genome shotgun (WGS) entry which is preliminary data.</text>
</comment>
<dbReference type="PROSITE" id="PS52020">
    <property type="entry name" value="CRESS_DNA_REP"/>
    <property type="match status" value="1"/>
</dbReference>
<dbReference type="Proteomes" id="UP001281761">
    <property type="component" value="Unassembled WGS sequence"/>
</dbReference>
<keyword evidence="8" id="KW-0378">Hydrolase</keyword>
<evidence type="ECO:0000256" key="10">
    <source>
        <dbReference type="ARBA" id="ARBA00023125"/>
    </source>
</evidence>
<protein>
    <recommendedName>
        <fullName evidence="12">CRESS-DNA virus Rep endonuclease domain-containing protein</fullName>
    </recommendedName>
</protein>
<evidence type="ECO:0000313" key="13">
    <source>
        <dbReference type="EMBL" id="KAK2945360.1"/>
    </source>
</evidence>
<evidence type="ECO:0000256" key="6">
    <source>
        <dbReference type="ARBA" id="ARBA00022741"/>
    </source>
</evidence>
<evidence type="ECO:0000256" key="4">
    <source>
        <dbReference type="ARBA" id="ARBA00022722"/>
    </source>
</evidence>
<evidence type="ECO:0000256" key="3">
    <source>
        <dbReference type="ARBA" id="ARBA00022705"/>
    </source>
</evidence>
<evidence type="ECO:0000313" key="14">
    <source>
        <dbReference type="Proteomes" id="UP001281761"/>
    </source>
</evidence>
<name>A0ABQ9X0Z0_9EUKA</name>
<dbReference type="Pfam" id="PF02407">
    <property type="entry name" value="Viral_Rep"/>
    <property type="match status" value="1"/>
</dbReference>
<keyword evidence="2" id="KW-0548">Nucleotidyltransferase</keyword>
<keyword evidence="7" id="KW-0255">Endonuclease</keyword>
<evidence type="ECO:0000259" key="12">
    <source>
        <dbReference type="PROSITE" id="PS52020"/>
    </source>
</evidence>
<evidence type="ECO:0000256" key="7">
    <source>
        <dbReference type="ARBA" id="ARBA00022759"/>
    </source>
</evidence>
<keyword evidence="5" id="KW-0479">Metal-binding</keyword>
<evidence type="ECO:0000256" key="1">
    <source>
        <dbReference type="ARBA" id="ARBA00022679"/>
    </source>
</evidence>
<evidence type="ECO:0000256" key="5">
    <source>
        <dbReference type="ARBA" id="ARBA00022723"/>
    </source>
</evidence>
<keyword evidence="1" id="KW-0808">Transferase</keyword>
<evidence type="ECO:0000256" key="11">
    <source>
        <dbReference type="SAM" id="MobiDB-lite"/>
    </source>
</evidence>
<dbReference type="InterPro" id="IPR049912">
    <property type="entry name" value="CRESS_DNA_REP"/>
</dbReference>
<evidence type="ECO:0000256" key="2">
    <source>
        <dbReference type="ARBA" id="ARBA00022695"/>
    </source>
</evidence>
<feature type="region of interest" description="Disordered" evidence="11">
    <location>
        <begin position="62"/>
        <end position="93"/>
    </location>
</feature>
<feature type="domain" description="CRESS-DNA virus Rep endonuclease" evidence="12">
    <location>
        <begin position="1"/>
        <end position="67"/>
    </location>
</feature>
<keyword evidence="4" id="KW-0540">Nuclease</keyword>
<dbReference type="EMBL" id="JARBJD010000263">
    <property type="protein sequence ID" value="KAK2945360.1"/>
    <property type="molecule type" value="Genomic_DNA"/>
</dbReference>
<organism evidence="13 14">
    <name type="scientific">Blattamonas nauphoetae</name>
    <dbReference type="NCBI Taxonomy" id="2049346"/>
    <lineage>
        <taxon>Eukaryota</taxon>
        <taxon>Metamonada</taxon>
        <taxon>Preaxostyla</taxon>
        <taxon>Oxymonadida</taxon>
        <taxon>Blattamonas</taxon>
    </lineage>
</organism>
<evidence type="ECO:0000256" key="9">
    <source>
        <dbReference type="ARBA" id="ARBA00023124"/>
    </source>
</evidence>
<dbReference type="Gene3D" id="3.40.1310.20">
    <property type="match status" value="1"/>
</dbReference>
<gene>
    <name evidence="13" type="ORF">BLNAU_19689</name>
</gene>
<feature type="compositionally biased region" description="Basic and acidic residues" evidence="11">
    <location>
        <begin position="73"/>
        <end position="93"/>
    </location>
</feature>
<evidence type="ECO:0000256" key="8">
    <source>
        <dbReference type="ARBA" id="ARBA00022801"/>
    </source>
</evidence>
<keyword evidence="9" id="KW-0190">Covalent protein-DNA linkage</keyword>
<sequence length="93" mass="10380">MVFGHEVGDSGTPHLQGYIVFQTIKSLSQAKTIIPRAHWEQAKGSLERNYIYCTKQPDSNPVEIGVRPVGQGKRTDLSDAGKLLRETRSMESH</sequence>
<proteinExistence type="predicted"/>
<keyword evidence="10" id="KW-0238">DNA-binding</keyword>
<keyword evidence="6" id="KW-0547">Nucleotide-binding</keyword>
<reference evidence="13 14" key="1">
    <citation type="journal article" date="2022" name="bioRxiv">
        <title>Genomics of Preaxostyla Flagellates Illuminates Evolutionary Transitions and the Path Towards Mitochondrial Loss.</title>
        <authorList>
            <person name="Novak L.V.F."/>
            <person name="Treitli S.C."/>
            <person name="Pyrih J."/>
            <person name="Halakuc P."/>
            <person name="Pipaliya S.V."/>
            <person name="Vacek V."/>
            <person name="Brzon O."/>
            <person name="Soukal P."/>
            <person name="Eme L."/>
            <person name="Dacks J.B."/>
            <person name="Karnkowska A."/>
            <person name="Elias M."/>
            <person name="Hampl V."/>
        </authorList>
    </citation>
    <scope>NUCLEOTIDE SEQUENCE [LARGE SCALE GENOMIC DNA]</scope>
    <source>
        <strain evidence="13">NAU3</strain>
        <tissue evidence="13">Gut</tissue>
    </source>
</reference>